<evidence type="ECO:0000259" key="2">
    <source>
        <dbReference type="SMART" id="SM01008"/>
    </source>
</evidence>
<dbReference type="InterPro" id="IPR008274">
    <property type="entry name" value="AldOxase/xan_DH_MoCoBD1"/>
</dbReference>
<dbReference type="RefSeq" id="WP_071974007.1">
    <property type="nucleotide sequence ID" value="NZ_CP018077.1"/>
</dbReference>
<dbReference type="SMART" id="SM01008">
    <property type="entry name" value="Ald_Xan_dh_C"/>
    <property type="match status" value="1"/>
</dbReference>
<reference evidence="3 4" key="1">
    <citation type="submission" date="2016-11" db="EMBL/GenBank/DDBJ databases">
        <title>Complete genome sequence of Sulfitobacter sp. AM1-D1, a toxic bacteria associated with marine dinoflagellate Alexandrium minutum in East China Sea.</title>
        <authorList>
            <person name="Yang Q."/>
            <person name="Zhang X."/>
            <person name="Tian X."/>
        </authorList>
    </citation>
    <scope>NUCLEOTIDE SEQUENCE [LARGE SCALE GENOMIC DNA]</scope>
    <source>
        <strain evidence="3 4">AM1-D1</strain>
        <plasmid evidence="3 4">unnamed1</plasmid>
    </source>
</reference>
<dbReference type="AlphaFoldDB" id="A0A1J0WN45"/>
<dbReference type="Proteomes" id="UP000181897">
    <property type="component" value="Plasmid unnamed1"/>
</dbReference>
<dbReference type="GO" id="GO:0005506">
    <property type="term" value="F:iron ion binding"/>
    <property type="evidence" value="ECO:0007669"/>
    <property type="project" value="InterPro"/>
</dbReference>
<proteinExistence type="predicted"/>
<sequence length="735" mass="78374">MNKHLKMDEAATTHRLDDTRQGLVGRPLDRQEGPLKVSGLARYAHEWNLPGTAYGVLVRAPFARGTITSFGRDAVLEMAGVLDVITDERLLRNPAQGTAGEAPAQGPTEVFYAGQPVALVVADSFEAARHGAQSLKLSWDAKEPALDAEAAETDGNEDFTQGDLDTAMKEAEVSVDAVYRTPGHNSAAMEPHCAAATWDGDALTLYASYQMLNYNVDEVADSLGIDPGKVRIHAAYVGGGFGSKLGVSPETVAAAIAAKEIGRPVVVALTRPQVFEATMRRSETRQRLRLAAKADGTLTGIGHEALVSNLEGEEFAEPVTQSTHFLYAGEHRKLSIDIARLNRTCAGSVRAPGEAVGMPTLENAMDELAEKLDMDPVELRMRNLPDRHPEEDIPFSSHTYAEAMKVGAKQFGWDKRNRTPGGQREGEWLIGHGMAGASRVNMIGKASARVTLDLDEGGDVLAVVETDMTDIGTGTYTVLAQVAGEMLGLPMKQVTTRLGDSSLPKGAGSGGSWGASSSGSAVFLACEALRSEMSRRLDVREEDLALQDGTATAGNVRRTLKEILADGAMSAEGTVEPGDTASAVAQASYGAYFCEVAVNAVTGETRVRRMTGVFGAGRILNEKTATSQCYGGMTWGIGMALTEELMHDPRDGRIVNHNLAEYHVPVNLDVPQLDVILLDERDDWACPIQTKGIGELGFCGGAGAVLNAIYNATGVRVRDYPATLDKLLEGLPEVI</sequence>
<dbReference type="SUPFAM" id="SSF56003">
    <property type="entry name" value="Molybdenum cofactor-binding domain"/>
    <property type="match status" value="1"/>
</dbReference>
<dbReference type="Gene3D" id="3.30.365.10">
    <property type="entry name" value="Aldehyde oxidase/xanthine dehydrogenase, molybdopterin binding domain"/>
    <property type="match status" value="4"/>
</dbReference>
<dbReference type="Pfam" id="PF01315">
    <property type="entry name" value="Ald_Xan_dh_C"/>
    <property type="match status" value="1"/>
</dbReference>
<evidence type="ECO:0000313" key="4">
    <source>
        <dbReference type="Proteomes" id="UP000181897"/>
    </source>
</evidence>
<dbReference type="InterPro" id="IPR037165">
    <property type="entry name" value="AldOxase/xan_DH_Mopterin-bd_sf"/>
</dbReference>
<dbReference type="InterPro" id="IPR016208">
    <property type="entry name" value="Ald_Oxase/xanthine_DH-like"/>
</dbReference>
<dbReference type="EMBL" id="CP018077">
    <property type="protein sequence ID" value="APE45667.1"/>
    <property type="molecule type" value="Genomic_DNA"/>
</dbReference>
<dbReference type="Gene3D" id="3.90.1170.50">
    <property type="entry name" value="Aldehyde oxidase/xanthine dehydrogenase, a/b hammerhead"/>
    <property type="match status" value="1"/>
</dbReference>
<dbReference type="InterPro" id="IPR046867">
    <property type="entry name" value="AldOxase/xan_DH_MoCoBD2"/>
</dbReference>
<evidence type="ECO:0000256" key="1">
    <source>
        <dbReference type="SAM" id="MobiDB-lite"/>
    </source>
</evidence>
<dbReference type="InterPro" id="IPR036856">
    <property type="entry name" value="Ald_Oxase/Xan_DH_a/b_sf"/>
</dbReference>
<dbReference type="PANTHER" id="PTHR11908">
    <property type="entry name" value="XANTHINE DEHYDROGENASE"/>
    <property type="match status" value="1"/>
</dbReference>
<dbReference type="OrthoDB" id="8428274at2"/>
<dbReference type="Pfam" id="PF20256">
    <property type="entry name" value="MoCoBD_2"/>
    <property type="match status" value="1"/>
</dbReference>
<feature type="domain" description="Aldehyde oxidase/xanthine dehydrogenase a/b hammerhead" evidence="2">
    <location>
        <begin position="38"/>
        <end position="143"/>
    </location>
</feature>
<feature type="region of interest" description="Disordered" evidence="1">
    <location>
        <begin position="1"/>
        <end position="29"/>
    </location>
</feature>
<dbReference type="Pfam" id="PF02738">
    <property type="entry name" value="MoCoBD_1"/>
    <property type="match status" value="1"/>
</dbReference>
<organism evidence="3 4">
    <name type="scientific">Sulfitobacter alexandrii</name>
    <dbReference type="NCBI Taxonomy" id="1917485"/>
    <lineage>
        <taxon>Bacteria</taxon>
        <taxon>Pseudomonadati</taxon>
        <taxon>Pseudomonadota</taxon>
        <taxon>Alphaproteobacteria</taxon>
        <taxon>Rhodobacterales</taxon>
        <taxon>Roseobacteraceae</taxon>
        <taxon>Sulfitobacter</taxon>
    </lineage>
</organism>
<dbReference type="GO" id="GO:0016491">
    <property type="term" value="F:oxidoreductase activity"/>
    <property type="evidence" value="ECO:0007669"/>
    <property type="project" value="InterPro"/>
</dbReference>
<dbReference type="PANTHER" id="PTHR11908:SF123">
    <property type="entry name" value="ALDEHYDE OXIDOREDUCTASE MOLYBDENUM-BINDING SUBUNIT PAOC"/>
    <property type="match status" value="1"/>
</dbReference>
<keyword evidence="3" id="KW-0614">Plasmid</keyword>
<evidence type="ECO:0000313" key="3">
    <source>
        <dbReference type="EMBL" id="APE45667.1"/>
    </source>
</evidence>
<name>A0A1J0WN45_9RHOB</name>
<dbReference type="InterPro" id="IPR000674">
    <property type="entry name" value="Ald_Oxase/Xan_DH_a/b"/>
</dbReference>
<dbReference type="KEGG" id="suam:BOO69_19105"/>
<geneLocation type="plasmid" evidence="3 4">
    <name>unnamed1</name>
</geneLocation>
<gene>
    <name evidence="3" type="ORF">BOO69_19105</name>
</gene>
<feature type="compositionally biased region" description="Basic and acidic residues" evidence="1">
    <location>
        <begin position="1"/>
        <end position="20"/>
    </location>
</feature>
<protein>
    <submittedName>
        <fullName evidence="3">Xanthine dehydrogenase</fullName>
    </submittedName>
</protein>
<dbReference type="SUPFAM" id="SSF54665">
    <property type="entry name" value="CO dehydrogenase molybdoprotein N-domain-like"/>
    <property type="match status" value="1"/>
</dbReference>
<keyword evidence="4" id="KW-1185">Reference proteome</keyword>
<accession>A0A1J0WN45</accession>